<name>A0A1X2H761_SYNRA</name>
<dbReference type="GO" id="GO:0016787">
    <property type="term" value="F:hydrolase activity"/>
    <property type="evidence" value="ECO:0007669"/>
    <property type="project" value="UniProtKB-KW"/>
</dbReference>
<dbReference type="OrthoDB" id="19657at2759"/>
<protein>
    <submittedName>
        <fullName evidence="2">Alpha/Beta hydrolase protein</fullName>
    </submittedName>
</protein>
<keyword evidence="2" id="KW-0378">Hydrolase</keyword>
<dbReference type="Pfam" id="PF00561">
    <property type="entry name" value="Abhydrolase_1"/>
    <property type="match status" value="1"/>
</dbReference>
<dbReference type="AlphaFoldDB" id="A0A1X2H761"/>
<feature type="domain" description="AB hydrolase-1" evidence="1">
    <location>
        <begin position="73"/>
        <end position="303"/>
    </location>
</feature>
<evidence type="ECO:0000313" key="2">
    <source>
        <dbReference type="EMBL" id="ORY94247.1"/>
    </source>
</evidence>
<reference evidence="2 3" key="1">
    <citation type="submission" date="2016-07" db="EMBL/GenBank/DDBJ databases">
        <title>Pervasive Adenine N6-methylation of Active Genes in Fungi.</title>
        <authorList>
            <consortium name="DOE Joint Genome Institute"/>
            <person name="Mondo S.J."/>
            <person name="Dannebaum R.O."/>
            <person name="Kuo R.C."/>
            <person name="Labutti K."/>
            <person name="Haridas S."/>
            <person name="Kuo A."/>
            <person name="Salamov A."/>
            <person name="Ahrendt S.R."/>
            <person name="Lipzen A."/>
            <person name="Sullivan W."/>
            <person name="Andreopoulos W.B."/>
            <person name="Clum A."/>
            <person name="Lindquist E."/>
            <person name="Daum C."/>
            <person name="Ramamoorthy G.K."/>
            <person name="Gryganskyi A."/>
            <person name="Culley D."/>
            <person name="Magnuson J.K."/>
            <person name="James T.Y."/>
            <person name="O'Malley M.A."/>
            <person name="Stajich J.E."/>
            <person name="Spatafora J.W."/>
            <person name="Visel A."/>
            <person name="Grigoriev I.V."/>
        </authorList>
    </citation>
    <scope>NUCLEOTIDE SEQUENCE [LARGE SCALE GENOMIC DNA]</scope>
    <source>
        <strain evidence="2 3">NRRL 2496</strain>
    </source>
</reference>
<dbReference type="Proteomes" id="UP000242180">
    <property type="component" value="Unassembled WGS sequence"/>
</dbReference>
<evidence type="ECO:0000313" key="3">
    <source>
        <dbReference type="Proteomes" id="UP000242180"/>
    </source>
</evidence>
<accession>A0A1X2H761</accession>
<organism evidence="2 3">
    <name type="scientific">Syncephalastrum racemosum</name>
    <name type="common">Filamentous fungus</name>
    <dbReference type="NCBI Taxonomy" id="13706"/>
    <lineage>
        <taxon>Eukaryota</taxon>
        <taxon>Fungi</taxon>
        <taxon>Fungi incertae sedis</taxon>
        <taxon>Mucoromycota</taxon>
        <taxon>Mucoromycotina</taxon>
        <taxon>Mucoromycetes</taxon>
        <taxon>Mucorales</taxon>
        <taxon>Syncephalastraceae</taxon>
        <taxon>Syncephalastrum</taxon>
    </lineage>
</organism>
<dbReference type="InterPro" id="IPR050471">
    <property type="entry name" value="AB_hydrolase"/>
</dbReference>
<dbReference type="SUPFAM" id="SSF53474">
    <property type="entry name" value="alpha/beta-Hydrolases"/>
    <property type="match status" value="1"/>
</dbReference>
<evidence type="ECO:0000259" key="1">
    <source>
        <dbReference type="Pfam" id="PF00561"/>
    </source>
</evidence>
<comment type="caution">
    <text evidence="2">The sequence shown here is derived from an EMBL/GenBank/DDBJ whole genome shotgun (WGS) entry which is preliminary data.</text>
</comment>
<gene>
    <name evidence="2" type="ORF">BCR43DRAFT_496111</name>
</gene>
<dbReference type="STRING" id="13706.A0A1X2H761"/>
<dbReference type="OMA" id="NRETPRV"/>
<dbReference type="PANTHER" id="PTHR43433:SF5">
    <property type="entry name" value="AB HYDROLASE-1 DOMAIN-CONTAINING PROTEIN"/>
    <property type="match status" value="1"/>
</dbReference>
<dbReference type="PANTHER" id="PTHR43433">
    <property type="entry name" value="HYDROLASE, ALPHA/BETA FOLD FAMILY PROTEIN"/>
    <property type="match status" value="1"/>
</dbReference>
<dbReference type="InterPro" id="IPR029058">
    <property type="entry name" value="AB_hydrolase_fold"/>
</dbReference>
<sequence length="335" mass="38096">MMTELVFEQEWSGNDADRERTTPKLPWQHPYKQGYCQVGNGRTAQPIHLYYELHGQGPNKVALIQGLNSPCQAWDYQTTFFAALDYTVLVFDARGVGWTGGSWDWYNTEEWARDFLELLDYVGWTEDVHALGQSAGGQVMLKALLLDKDPTKRFRSASLLNTTAGGTRPLAGAWTLATNLFVTPDQQIARLIRTSYTKAWLDAPSENDSSKTNFDLVRDRIMTRNARSRPQTPGAMLSQAIASLRHWVTAADLEKIKATDIPTLVVTNAWDNFVHTSHSYYLKEKLEPRKFVIFEDAGHIVPTEKYKELNNLLDIFWHEVYNESNPPNEQPASPL</sequence>
<dbReference type="InterPro" id="IPR000073">
    <property type="entry name" value="AB_hydrolase_1"/>
</dbReference>
<dbReference type="Gene3D" id="3.40.50.1820">
    <property type="entry name" value="alpha/beta hydrolase"/>
    <property type="match status" value="1"/>
</dbReference>
<keyword evidence="3" id="KW-1185">Reference proteome</keyword>
<dbReference type="EMBL" id="MCGN01000008">
    <property type="protein sequence ID" value="ORY94247.1"/>
    <property type="molecule type" value="Genomic_DNA"/>
</dbReference>
<dbReference type="InParanoid" id="A0A1X2H761"/>
<proteinExistence type="predicted"/>